<dbReference type="AlphaFoldDB" id="G2XQ28"/>
<evidence type="ECO:0000313" key="1">
    <source>
        <dbReference type="EMBL" id="CCD42916.1"/>
    </source>
</evidence>
<proteinExistence type="predicted"/>
<name>G2XQ28_BOTF4</name>
<dbReference type="Proteomes" id="UP000008177">
    <property type="component" value="Unplaced contigs"/>
</dbReference>
<reference evidence="2" key="1">
    <citation type="journal article" date="2011" name="PLoS Genet.">
        <title>Genomic analysis of the necrotrophic fungal pathogens Sclerotinia sclerotiorum and Botrytis cinerea.</title>
        <authorList>
            <person name="Amselem J."/>
            <person name="Cuomo C.A."/>
            <person name="van Kan J.A."/>
            <person name="Viaud M."/>
            <person name="Benito E.P."/>
            <person name="Couloux A."/>
            <person name="Coutinho P.M."/>
            <person name="de Vries R.P."/>
            <person name="Dyer P.S."/>
            <person name="Fillinger S."/>
            <person name="Fournier E."/>
            <person name="Gout L."/>
            <person name="Hahn M."/>
            <person name="Kohn L."/>
            <person name="Lapalu N."/>
            <person name="Plummer K.M."/>
            <person name="Pradier J.M."/>
            <person name="Quevillon E."/>
            <person name="Sharon A."/>
            <person name="Simon A."/>
            <person name="ten Have A."/>
            <person name="Tudzynski B."/>
            <person name="Tudzynski P."/>
            <person name="Wincker P."/>
            <person name="Andrew M."/>
            <person name="Anthouard V."/>
            <person name="Beever R.E."/>
            <person name="Beffa R."/>
            <person name="Benoit I."/>
            <person name="Bouzid O."/>
            <person name="Brault B."/>
            <person name="Chen Z."/>
            <person name="Choquer M."/>
            <person name="Collemare J."/>
            <person name="Cotton P."/>
            <person name="Danchin E.G."/>
            <person name="Da Silva C."/>
            <person name="Gautier A."/>
            <person name="Giraud C."/>
            <person name="Giraud T."/>
            <person name="Gonzalez C."/>
            <person name="Grossetete S."/>
            <person name="Guldener U."/>
            <person name="Henrissat B."/>
            <person name="Howlett B.J."/>
            <person name="Kodira C."/>
            <person name="Kretschmer M."/>
            <person name="Lappartient A."/>
            <person name="Leroch M."/>
            <person name="Levis C."/>
            <person name="Mauceli E."/>
            <person name="Neuveglise C."/>
            <person name="Oeser B."/>
            <person name="Pearson M."/>
            <person name="Poulain J."/>
            <person name="Poussereau N."/>
            <person name="Quesneville H."/>
            <person name="Rascle C."/>
            <person name="Schumacher J."/>
            <person name="Segurens B."/>
            <person name="Sexton A."/>
            <person name="Silva E."/>
            <person name="Sirven C."/>
            <person name="Soanes D.M."/>
            <person name="Talbot N.J."/>
            <person name="Templeton M."/>
            <person name="Yandava C."/>
            <person name="Yarden O."/>
            <person name="Zeng Q."/>
            <person name="Rollins J.A."/>
            <person name="Lebrun M.H."/>
            <person name="Dickman M."/>
        </authorList>
    </citation>
    <scope>NUCLEOTIDE SEQUENCE [LARGE SCALE GENOMIC DNA]</scope>
    <source>
        <strain evidence="2">T4</strain>
    </source>
</reference>
<dbReference type="EMBL" id="FQ790250">
    <property type="protein sequence ID" value="CCD42916.1"/>
    <property type="molecule type" value="Genomic_DNA"/>
</dbReference>
<accession>G2XQ28</accession>
<gene>
    <name evidence="1" type="ORF">BofuT4_P072120.1</name>
</gene>
<protein>
    <submittedName>
        <fullName evidence="1">Uncharacterized protein</fullName>
    </submittedName>
</protein>
<dbReference type="InParanoid" id="G2XQ28"/>
<dbReference type="HOGENOM" id="CLU_1594269_0_0_1"/>
<organism evidence="1 2">
    <name type="scientific">Botryotinia fuckeliana (strain T4)</name>
    <name type="common">Noble rot fungus</name>
    <name type="synonym">Botrytis cinerea</name>
    <dbReference type="NCBI Taxonomy" id="999810"/>
    <lineage>
        <taxon>Eukaryota</taxon>
        <taxon>Fungi</taxon>
        <taxon>Dikarya</taxon>
        <taxon>Ascomycota</taxon>
        <taxon>Pezizomycotina</taxon>
        <taxon>Leotiomycetes</taxon>
        <taxon>Helotiales</taxon>
        <taxon>Sclerotiniaceae</taxon>
        <taxon>Botrytis</taxon>
    </lineage>
</organism>
<evidence type="ECO:0000313" key="2">
    <source>
        <dbReference type="Proteomes" id="UP000008177"/>
    </source>
</evidence>
<sequence length="167" mass="18830">MAEIKFLYICISTAWGDNLMTRLGMVLDEYTIHELESRTTCIIEYNAINDTGYGFYSCTALAEPLMDENGTGGNRRRSIILKQQNLRPNPTHLPQVPTPNNTRSGLQYGVETSYTKFKNRSSPAIPPIIQFVICFGPACFEYSSGRKLDHGYQLEACIRSTDIHLVI</sequence>